<dbReference type="Proteomes" id="UP000076420">
    <property type="component" value="Unassembled WGS sequence"/>
</dbReference>
<evidence type="ECO:0000313" key="1">
    <source>
        <dbReference type="EnsemblMetazoa" id="BGLB033014-PA"/>
    </source>
</evidence>
<evidence type="ECO:0008006" key="3">
    <source>
        <dbReference type="Google" id="ProtNLM"/>
    </source>
</evidence>
<name>A0A2C9LNG5_BIOGL</name>
<dbReference type="EnsemblMetazoa" id="BGLB033014-RA">
    <property type="protein sequence ID" value="BGLB033014-PA"/>
    <property type="gene ID" value="BGLB033014"/>
</dbReference>
<sequence length="324" mass="36769">MEVINQRTDEIFQCNVTFQTSTKPMDTDEAFDFEGLQSVGRKCLKEKDHDKFISFNELSISDFPEPYRHLNFLTLARSLGDLVVKIELSKTSPDRPNNFPRYCRFGTGKITFSKIIKGTKSRHCICRDCRTSSEPQTEWAEIKVTTAAHVIFNLFEAENAVCILHFNQKDATNIVTLKGKDTEIVSVNNDRSTVIFVTHDIKLASTLRKSIYFFKRQHTKIFNEFNILADHKLAILISHPHGEPKQVSLGTYTKTEIDGKRFKDKVYTKYTYDLHSCPGSSGAPLYFLGKKDVWSLHPHSCSTSNGNAGNIVSTGHSSTEWGKV</sequence>
<dbReference type="KEGG" id="bgt:106060563"/>
<reference evidence="1" key="1">
    <citation type="submission" date="2020-05" db="UniProtKB">
        <authorList>
            <consortium name="EnsemblMetazoa"/>
        </authorList>
    </citation>
    <scope>IDENTIFICATION</scope>
    <source>
        <strain evidence="1">BB02</strain>
    </source>
</reference>
<proteinExistence type="predicted"/>
<dbReference type="VEuPathDB" id="VectorBase:BGLAX_027582"/>
<dbReference type="SUPFAM" id="SSF50494">
    <property type="entry name" value="Trypsin-like serine proteases"/>
    <property type="match status" value="1"/>
</dbReference>
<protein>
    <recommendedName>
        <fullName evidence="3">Peptidase S1 domain-containing protein</fullName>
    </recommendedName>
</protein>
<dbReference type="RefSeq" id="XP_013073948.2">
    <property type="nucleotide sequence ID" value="XM_013218494.2"/>
</dbReference>
<evidence type="ECO:0000313" key="2">
    <source>
        <dbReference type="Proteomes" id="UP000076420"/>
    </source>
</evidence>
<dbReference type="AlphaFoldDB" id="A0A2C9LNG5"/>
<accession>A0A2C9LNG5</accession>
<dbReference type="VEuPathDB" id="VectorBase:BGLB033014"/>
<organism evidence="1 2">
    <name type="scientific">Biomphalaria glabrata</name>
    <name type="common">Bloodfluke planorb</name>
    <name type="synonym">Freshwater snail</name>
    <dbReference type="NCBI Taxonomy" id="6526"/>
    <lineage>
        <taxon>Eukaryota</taxon>
        <taxon>Metazoa</taxon>
        <taxon>Spiralia</taxon>
        <taxon>Lophotrochozoa</taxon>
        <taxon>Mollusca</taxon>
        <taxon>Gastropoda</taxon>
        <taxon>Heterobranchia</taxon>
        <taxon>Euthyneura</taxon>
        <taxon>Panpulmonata</taxon>
        <taxon>Hygrophila</taxon>
        <taxon>Lymnaeoidea</taxon>
        <taxon>Planorbidae</taxon>
        <taxon>Biomphalaria</taxon>
    </lineage>
</organism>
<gene>
    <name evidence="1" type="primary">106060563</name>
</gene>
<dbReference type="InterPro" id="IPR009003">
    <property type="entry name" value="Peptidase_S1_PA"/>
</dbReference>
<dbReference type="OrthoDB" id="6125267at2759"/>